<feature type="transmembrane region" description="Helical" evidence="1">
    <location>
        <begin position="220"/>
        <end position="242"/>
    </location>
</feature>
<feature type="transmembrane region" description="Helical" evidence="1">
    <location>
        <begin position="110"/>
        <end position="129"/>
    </location>
</feature>
<feature type="transmembrane region" description="Helical" evidence="1">
    <location>
        <begin position="59"/>
        <end position="80"/>
    </location>
</feature>
<protein>
    <submittedName>
        <fullName evidence="2">YwaF family protein</fullName>
    </submittedName>
</protein>
<feature type="transmembrane region" description="Helical" evidence="1">
    <location>
        <begin position="141"/>
        <end position="159"/>
    </location>
</feature>
<feature type="transmembrane region" description="Helical" evidence="1">
    <location>
        <begin position="86"/>
        <end position="103"/>
    </location>
</feature>
<dbReference type="RefSeq" id="WP_191747420.1">
    <property type="nucleotide sequence ID" value="NZ_JACSQZ010000001.1"/>
</dbReference>
<accession>A0ABR8PZM3</accession>
<evidence type="ECO:0000256" key="1">
    <source>
        <dbReference type="SAM" id="Phobius"/>
    </source>
</evidence>
<dbReference type="Proteomes" id="UP000640335">
    <property type="component" value="Unassembled WGS sequence"/>
</dbReference>
<comment type="caution">
    <text evidence="2">The sequence shown here is derived from an EMBL/GenBank/DDBJ whole genome shotgun (WGS) entry which is preliminary data.</text>
</comment>
<sequence length="252" mass="29577">MNWVKVRDFIVNISDTDNYIMNIYERYAPFIILFLLFSIILILKDFIRYNSKLERNIRLVFSFITGITLSFYYIGNWLILGIDINNLPFHLCYICTILSIILASNKNKKIFNFLLVCGVIGGLSSFIAIDLSLSSSYFKYYKFTLSHIAIIILPIYFIVIHNYKLKIKELLEVFIQVEILSIAFGIFNSYFKTSYFFVSFTDNFAAQGTILEGLGNGYKYFINLQIVGVIYFFTIFILLKILEFRQVYQKRL</sequence>
<name>A0ABR8PZM3_9CLOT</name>
<evidence type="ECO:0000313" key="3">
    <source>
        <dbReference type="Proteomes" id="UP000640335"/>
    </source>
</evidence>
<organism evidence="2 3">
    <name type="scientific">Clostridium gallinarum</name>
    <dbReference type="NCBI Taxonomy" id="2762246"/>
    <lineage>
        <taxon>Bacteria</taxon>
        <taxon>Bacillati</taxon>
        <taxon>Bacillota</taxon>
        <taxon>Clostridia</taxon>
        <taxon>Eubacteriales</taxon>
        <taxon>Clostridiaceae</taxon>
        <taxon>Clostridium</taxon>
    </lineage>
</organism>
<keyword evidence="1" id="KW-0812">Transmembrane</keyword>
<gene>
    <name evidence="2" type="ORF">H9660_00460</name>
</gene>
<evidence type="ECO:0000313" key="2">
    <source>
        <dbReference type="EMBL" id="MBD7913609.1"/>
    </source>
</evidence>
<keyword evidence="3" id="KW-1185">Reference proteome</keyword>
<feature type="transmembrane region" description="Helical" evidence="1">
    <location>
        <begin position="171"/>
        <end position="191"/>
    </location>
</feature>
<keyword evidence="1" id="KW-0472">Membrane</keyword>
<proteinExistence type="predicted"/>
<dbReference type="EMBL" id="JACSQZ010000001">
    <property type="protein sequence ID" value="MBD7913609.1"/>
    <property type="molecule type" value="Genomic_DNA"/>
</dbReference>
<keyword evidence="1" id="KW-1133">Transmembrane helix</keyword>
<reference evidence="2 3" key="1">
    <citation type="submission" date="2020-08" db="EMBL/GenBank/DDBJ databases">
        <title>A Genomic Blueprint of the Chicken Gut Microbiome.</title>
        <authorList>
            <person name="Gilroy R."/>
            <person name="Ravi A."/>
            <person name="Getino M."/>
            <person name="Pursley I."/>
            <person name="Horton D.L."/>
            <person name="Alikhan N.-F."/>
            <person name="Baker D."/>
            <person name="Gharbi K."/>
            <person name="Hall N."/>
            <person name="Watson M."/>
            <person name="Adriaenssens E.M."/>
            <person name="Foster-Nyarko E."/>
            <person name="Jarju S."/>
            <person name="Secka A."/>
            <person name="Antonio M."/>
            <person name="Oren A."/>
            <person name="Chaudhuri R."/>
            <person name="La Ragione R.M."/>
            <person name="Hildebrand F."/>
            <person name="Pallen M.J."/>
        </authorList>
    </citation>
    <scope>NUCLEOTIDE SEQUENCE [LARGE SCALE GENOMIC DNA]</scope>
    <source>
        <strain evidence="2 3">Sa3CUN1</strain>
    </source>
</reference>
<dbReference type="Pfam" id="PF14808">
    <property type="entry name" value="TMEM164"/>
    <property type="match status" value="1"/>
</dbReference>
<feature type="transmembrane region" description="Helical" evidence="1">
    <location>
        <begin position="27"/>
        <end position="47"/>
    </location>
</feature>